<name>A0AAN6WQ47_9PEZI</name>
<dbReference type="AlphaFoldDB" id="A0AAN6WQ47"/>
<dbReference type="EMBL" id="MU864428">
    <property type="protein sequence ID" value="KAK4186258.1"/>
    <property type="molecule type" value="Genomic_DNA"/>
</dbReference>
<reference evidence="1" key="2">
    <citation type="submission" date="2023-05" db="EMBL/GenBank/DDBJ databases">
        <authorList>
            <consortium name="Lawrence Berkeley National Laboratory"/>
            <person name="Steindorff A."/>
            <person name="Hensen N."/>
            <person name="Bonometti L."/>
            <person name="Westerberg I."/>
            <person name="Brannstrom I.O."/>
            <person name="Guillou S."/>
            <person name="Cros-Aarteil S."/>
            <person name="Calhoun S."/>
            <person name="Haridas S."/>
            <person name="Kuo A."/>
            <person name="Mondo S."/>
            <person name="Pangilinan J."/>
            <person name="Riley R."/>
            <person name="Labutti K."/>
            <person name="Andreopoulos B."/>
            <person name="Lipzen A."/>
            <person name="Chen C."/>
            <person name="Yanf M."/>
            <person name="Daum C."/>
            <person name="Ng V."/>
            <person name="Clum A."/>
            <person name="Ohm R."/>
            <person name="Martin F."/>
            <person name="Silar P."/>
            <person name="Natvig D."/>
            <person name="Lalanne C."/>
            <person name="Gautier V."/>
            <person name="Ament-Velasquez S.L."/>
            <person name="Kruys A."/>
            <person name="Hutchinson M.I."/>
            <person name="Powell A.J."/>
            <person name="Barry K."/>
            <person name="Miller A.N."/>
            <person name="Grigoriev I.V."/>
            <person name="Debuchy R."/>
            <person name="Gladieux P."/>
            <person name="Thoren M.H."/>
            <person name="Johannesson H."/>
        </authorList>
    </citation>
    <scope>NUCLEOTIDE SEQUENCE</scope>
    <source>
        <strain evidence="1">PSN309</strain>
    </source>
</reference>
<accession>A0AAN6WQ47</accession>
<evidence type="ECO:0000313" key="2">
    <source>
        <dbReference type="Proteomes" id="UP001302126"/>
    </source>
</evidence>
<reference evidence="1" key="1">
    <citation type="journal article" date="2023" name="Mol. Phylogenet. Evol.">
        <title>Genome-scale phylogeny and comparative genomics of the fungal order Sordariales.</title>
        <authorList>
            <person name="Hensen N."/>
            <person name="Bonometti L."/>
            <person name="Westerberg I."/>
            <person name="Brannstrom I.O."/>
            <person name="Guillou S."/>
            <person name="Cros-Aarteil S."/>
            <person name="Calhoun S."/>
            <person name="Haridas S."/>
            <person name="Kuo A."/>
            <person name="Mondo S."/>
            <person name="Pangilinan J."/>
            <person name="Riley R."/>
            <person name="LaButti K."/>
            <person name="Andreopoulos B."/>
            <person name="Lipzen A."/>
            <person name="Chen C."/>
            <person name="Yan M."/>
            <person name="Daum C."/>
            <person name="Ng V."/>
            <person name="Clum A."/>
            <person name="Steindorff A."/>
            <person name="Ohm R.A."/>
            <person name="Martin F."/>
            <person name="Silar P."/>
            <person name="Natvig D.O."/>
            <person name="Lalanne C."/>
            <person name="Gautier V."/>
            <person name="Ament-Velasquez S.L."/>
            <person name="Kruys A."/>
            <person name="Hutchinson M.I."/>
            <person name="Powell A.J."/>
            <person name="Barry K."/>
            <person name="Miller A.N."/>
            <person name="Grigoriev I.V."/>
            <person name="Debuchy R."/>
            <person name="Gladieux P."/>
            <person name="Hiltunen Thoren M."/>
            <person name="Johannesson H."/>
        </authorList>
    </citation>
    <scope>NUCLEOTIDE SEQUENCE</scope>
    <source>
        <strain evidence="1">PSN309</strain>
    </source>
</reference>
<proteinExistence type="predicted"/>
<keyword evidence="2" id="KW-1185">Reference proteome</keyword>
<gene>
    <name evidence="1" type="ORF">QBC35DRAFT_275227</name>
</gene>
<evidence type="ECO:0000313" key="1">
    <source>
        <dbReference type="EMBL" id="KAK4186258.1"/>
    </source>
</evidence>
<organism evidence="1 2">
    <name type="scientific">Podospora australis</name>
    <dbReference type="NCBI Taxonomy" id="1536484"/>
    <lineage>
        <taxon>Eukaryota</taxon>
        <taxon>Fungi</taxon>
        <taxon>Dikarya</taxon>
        <taxon>Ascomycota</taxon>
        <taxon>Pezizomycotina</taxon>
        <taxon>Sordariomycetes</taxon>
        <taxon>Sordariomycetidae</taxon>
        <taxon>Sordariales</taxon>
        <taxon>Podosporaceae</taxon>
        <taxon>Podospora</taxon>
    </lineage>
</organism>
<dbReference type="Proteomes" id="UP001302126">
    <property type="component" value="Unassembled WGS sequence"/>
</dbReference>
<sequence>MSFLDSGASAGRSRGAGYRSWQLLTIVGDFAWKRGCREHRKEGHERPSTRLRLCSVVAMCVNVVTLVVKSKMGKVDPSVIASVEVGVAVKSIPLGCLVRGDRKIWILNDLCVVKGSLQVCGEVRQAIAEKVVLVRLLVVVDMAGVDSRGLNLGNFFVEESQPAKVVKVEPVVRRELVAHSVEVVIVLFVEHIVGLKNLEIRLSTVVSEPSSG</sequence>
<comment type="caution">
    <text evidence="1">The sequence shown here is derived from an EMBL/GenBank/DDBJ whole genome shotgun (WGS) entry which is preliminary data.</text>
</comment>
<protein>
    <submittedName>
        <fullName evidence="1">Uncharacterized protein</fullName>
    </submittedName>
</protein>